<name>A0A5J4X910_9EUKA</name>
<dbReference type="AlphaFoldDB" id="A0A5J4X910"/>
<organism evidence="1 2">
    <name type="scientific">Streblomastix strix</name>
    <dbReference type="NCBI Taxonomy" id="222440"/>
    <lineage>
        <taxon>Eukaryota</taxon>
        <taxon>Metamonada</taxon>
        <taxon>Preaxostyla</taxon>
        <taxon>Oxymonadida</taxon>
        <taxon>Streblomastigidae</taxon>
        <taxon>Streblomastix</taxon>
    </lineage>
</organism>
<reference evidence="1 2" key="1">
    <citation type="submission" date="2019-03" db="EMBL/GenBank/DDBJ databases">
        <title>Single cell metagenomics reveals metabolic interactions within the superorganism composed of flagellate Streblomastix strix and complex community of Bacteroidetes bacteria on its surface.</title>
        <authorList>
            <person name="Treitli S.C."/>
            <person name="Kolisko M."/>
            <person name="Husnik F."/>
            <person name="Keeling P."/>
            <person name="Hampl V."/>
        </authorList>
    </citation>
    <scope>NUCLEOTIDE SEQUENCE [LARGE SCALE GENOMIC DNA]</scope>
    <source>
        <strain evidence="1">ST1C</strain>
    </source>
</reference>
<protein>
    <submittedName>
        <fullName evidence="1">Uncharacterized protein</fullName>
    </submittedName>
</protein>
<proteinExistence type="predicted"/>
<evidence type="ECO:0000313" key="2">
    <source>
        <dbReference type="Proteomes" id="UP000324800"/>
    </source>
</evidence>
<comment type="caution">
    <text evidence="1">The sequence shown here is derived from an EMBL/GenBank/DDBJ whole genome shotgun (WGS) entry which is preliminary data.</text>
</comment>
<dbReference type="Proteomes" id="UP000324800">
    <property type="component" value="Unassembled WGS sequence"/>
</dbReference>
<evidence type="ECO:0000313" key="1">
    <source>
        <dbReference type="EMBL" id="KAA6403677.1"/>
    </source>
</evidence>
<gene>
    <name evidence="1" type="ORF">EZS28_000790</name>
</gene>
<dbReference type="EMBL" id="SNRW01000073">
    <property type="protein sequence ID" value="KAA6403677.1"/>
    <property type="molecule type" value="Genomic_DNA"/>
</dbReference>
<accession>A0A5J4X910</accession>
<sequence length="164" mass="18748">MGICNYAREQAIISRDSLSDLCTKNSVNISSLENIIERNRHYGVFIDIPLGEIDSQANAATADTSINYKIPQDITFSGVLDLKYLNPIFNSFPILTSNYFTLLQELWKQDFLQDLKVVWLNKNDAVKNNHLAYHTIPPEKLDIIYLLSDSGKVDKTREYQGFNI</sequence>